<feature type="compositionally biased region" description="Basic residues" evidence="11">
    <location>
        <begin position="628"/>
        <end position="643"/>
    </location>
</feature>
<evidence type="ECO:0000256" key="7">
    <source>
        <dbReference type="ARBA" id="ARBA00023136"/>
    </source>
</evidence>
<keyword evidence="6" id="KW-0297">G-protein coupled receptor</keyword>
<dbReference type="GO" id="GO:0005886">
    <property type="term" value="C:plasma membrane"/>
    <property type="evidence" value="ECO:0007669"/>
    <property type="project" value="UniProtKB-SubCell"/>
</dbReference>
<evidence type="ECO:0000256" key="8">
    <source>
        <dbReference type="ARBA" id="ARBA00023170"/>
    </source>
</evidence>
<feature type="transmembrane region" description="Helical" evidence="12">
    <location>
        <begin position="141"/>
        <end position="162"/>
    </location>
</feature>
<feature type="transmembrane region" description="Helical" evidence="12">
    <location>
        <begin position="464"/>
        <end position="486"/>
    </location>
</feature>
<feature type="compositionally biased region" description="Low complexity" evidence="11">
    <location>
        <begin position="694"/>
        <end position="707"/>
    </location>
</feature>
<keyword evidence="3" id="KW-1003">Cell membrane</keyword>
<keyword evidence="10" id="KW-0807">Transducer</keyword>
<keyword evidence="15" id="KW-1185">Reference proteome</keyword>
<proteinExistence type="inferred from homology"/>
<evidence type="ECO:0000256" key="1">
    <source>
        <dbReference type="ARBA" id="ARBA00004651"/>
    </source>
</evidence>
<dbReference type="PROSITE" id="PS50259">
    <property type="entry name" value="G_PROTEIN_RECEP_F3_4"/>
    <property type="match status" value="1"/>
</dbReference>
<evidence type="ECO:0000256" key="9">
    <source>
        <dbReference type="ARBA" id="ARBA00023180"/>
    </source>
</evidence>
<evidence type="ECO:0000256" key="10">
    <source>
        <dbReference type="ARBA" id="ARBA00023224"/>
    </source>
</evidence>
<reference evidence="14" key="1">
    <citation type="submission" date="2021-11" db="EMBL/GenBank/DDBJ databases">
        <authorList>
            <person name="Schell T."/>
        </authorList>
    </citation>
    <scope>NUCLEOTIDE SEQUENCE</scope>
    <source>
        <strain evidence="14">M5</strain>
    </source>
</reference>
<evidence type="ECO:0000256" key="2">
    <source>
        <dbReference type="ARBA" id="ARBA00007242"/>
    </source>
</evidence>
<dbReference type="Pfam" id="PF00003">
    <property type="entry name" value="7tm_3"/>
    <property type="match status" value="1"/>
</dbReference>
<dbReference type="PANTHER" id="PTHR32546:SF26">
    <property type="entry name" value="SMOG, ISOFORM D"/>
    <property type="match status" value="1"/>
</dbReference>
<dbReference type="InterPro" id="IPR017978">
    <property type="entry name" value="GPCR_3_C"/>
</dbReference>
<protein>
    <recommendedName>
        <fullName evidence="13">G-protein coupled receptors family 3 profile domain-containing protein</fullName>
    </recommendedName>
</protein>
<accession>A0A8J2WPM9</accession>
<dbReference type="PANTHER" id="PTHR32546">
    <property type="entry name" value="G-PROTEIN COUPLED RECEPTOR 158-RELATED"/>
    <property type="match status" value="1"/>
</dbReference>
<keyword evidence="8" id="KW-0675">Receptor</keyword>
<sequence>MESTTFNYSSQMEPISIAPFPSSPDHLTQPDDSLTKIVMCNNSKSDCSSASQSDSHQPMDQQQQQLYDHLLRTIAISVQAACMLVALLLAFLVFRYRKYKAIAGSAWILLELMLVGALLLYSIVVVRYFESSADLCLLEPWLRELGFTCCYGTIILKIYRLLVEFRTRKAHRWVVREKDLLKYWAVMITCVSVYLASGTISTLEHSEHSEHSIWKVWDYSGAPTVSSPIVIPADQQSSIMIDMAAYPSGSLLPGLTTSSRSTHPQLFPKSIKGIGESNSGRVGVRVRNDGPRSTNASFLLQKARVLRRGTALGGFIDPSSPSIGGAISSSSINDDDAFHPSAIQISKAALGSDNNNDTVETTTTLLDVVINDSTDANQSANNQTTNNKSDAVGPPCDLNVVGADHSSNSLLYARFQVNSGSYFTVCRQLWWHYVNMAGEFLFLLCGLYISSSARNAASHHGEKLCLFLAILVEFCASVAYTVLSRIAWITDYPDHLFLLEFARSQLATTLVLIIIFAPKIFFICRQSSNKDLQRMQHQTSQIECGAGVAGDILDRGQTIPVGDFKTNPADGGAGTDAPAMISANGEVDLGNVDLSQMDPEVIREELKRVYTQLHVLKMKTLRKDNPHISKRRGGRKPPHRRFSLQRSRVQREKSKNSGRAVRKPDNVEETGVEESVCSVDGPSSVHYQPPPPSQLAQSSQQQQSNPSDSTDILASEIAPLPMVSASTKTVSKF</sequence>
<evidence type="ECO:0000256" key="6">
    <source>
        <dbReference type="ARBA" id="ARBA00023040"/>
    </source>
</evidence>
<comment type="caution">
    <text evidence="14">The sequence shown here is derived from an EMBL/GenBank/DDBJ whole genome shotgun (WGS) entry which is preliminary data.</text>
</comment>
<keyword evidence="4 12" id="KW-0812">Transmembrane</keyword>
<comment type="subcellular location">
    <subcellularLocation>
        <location evidence="1">Cell membrane</location>
        <topology evidence="1">Multi-pass membrane protein</topology>
    </subcellularLocation>
</comment>
<feature type="domain" description="G-protein coupled receptors family 3 profile" evidence="13">
    <location>
        <begin position="71"/>
        <end position="172"/>
    </location>
</feature>
<dbReference type="AlphaFoldDB" id="A0A8J2WPM9"/>
<evidence type="ECO:0000256" key="3">
    <source>
        <dbReference type="ARBA" id="ARBA00022475"/>
    </source>
</evidence>
<evidence type="ECO:0000256" key="12">
    <source>
        <dbReference type="SAM" id="Phobius"/>
    </source>
</evidence>
<dbReference type="GO" id="GO:0004930">
    <property type="term" value="F:G protein-coupled receptor activity"/>
    <property type="evidence" value="ECO:0007669"/>
    <property type="project" value="UniProtKB-KW"/>
</dbReference>
<gene>
    <name evidence="14" type="ORF">DGAL_LOCUS16407</name>
</gene>
<dbReference type="Proteomes" id="UP000789390">
    <property type="component" value="Unassembled WGS sequence"/>
</dbReference>
<dbReference type="InterPro" id="IPR043458">
    <property type="entry name" value="GPR158/179"/>
</dbReference>
<feature type="transmembrane region" description="Helical" evidence="12">
    <location>
        <begin position="106"/>
        <end position="129"/>
    </location>
</feature>
<keyword evidence="5 12" id="KW-1133">Transmembrane helix</keyword>
<keyword evidence="7 12" id="KW-0472">Membrane</keyword>
<feature type="transmembrane region" description="Helical" evidence="12">
    <location>
        <begin position="74"/>
        <end position="94"/>
    </location>
</feature>
<name>A0A8J2WPM9_9CRUS</name>
<feature type="transmembrane region" description="Helical" evidence="12">
    <location>
        <begin position="183"/>
        <end position="203"/>
    </location>
</feature>
<feature type="region of interest" description="Disordered" evidence="11">
    <location>
        <begin position="621"/>
        <end position="711"/>
    </location>
</feature>
<evidence type="ECO:0000256" key="11">
    <source>
        <dbReference type="SAM" id="MobiDB-lite"/>
    </source>
</evidence>
<evidence type="ECO:0000256" key="5">
    <source>
        <dbReference type="ARBA" id="ARBA00022989"/>
    </source>
</evidence>
<evidence type="ECO:0000256" key="4">
    <source>
        <dbReference type="ARBA" id="ARBA00022692"/>
    </source>
</evidence>
<feature type="transmembrane region" description="Helical" evidence="12">
    <location>
        <begin position="506"/>
        <end position="524"/>
    </location>
</feature>
<feature type="transmembrane region" description="Helical" evidence="12">
    <location>
        <begin position="430"/>
        <end position="452"/>
    </location>
</feature>
<evidence type="ECO:0000259" key="13">
    <source>
        <dbReference type="PROSITE" id="PS50259"/>
    </source>
</evidence>
<keyword evidence="9" id="KW-0325">Glycoprotein</keyword>
<organism evidence="14 15">
    <name type="scientific">Daphnia galeata</name>
    <dbReference type="NCBI Taxonomy" id="27404"/>
    <lineage>
        <taxon>Eukaryota</taxon>
        <taxon>Metazoa</taxon>
        <taxon>Ecdysozoa</taxon>
        <taxon>Arthropoda</taxon>
        <taxon>Crustacea</taxon>
        <taxon>Branchiopoda</taxon>
        <taxon>Diplostraca</taxon>
        <taxon>Cladocera</taxon>
        <taxon>Anomopoda</taxon>
        <taxon>Daphniidae</taxon>
        <taxon>Daphnia</taxon>
    </lineage>
</organism>
<comment type="similarity">
    <text evidence="2">Belongs to the G-protein coupled receptor 3 family.</text>
</comment>
<evidence type="ECO:0000313" key="15">
    <source>
        <dbReference type="Proteomes" id="UP000789390"/>
    </source>
</evidence>
<dbReference type="EMBL" id="CAKKLH010000329">
    <property type="protein sequence ID" value="CAH0112638.1"/>
    <property type="molecule type" value="Genomic_DNA"/>
</dbReference>
<dbReference type="OrthoDB" id="5823771at2759"/>
<evidence type="ECO:0000313" key="14">
    <source>
        <dbReference type="EMBL" id="CAH0112638.1"/>
    </source>
</evidence>